<dbReference type="InterPro" id="IPR022385">
    <property type="entry name" value="Rhs_assc_core"/>
</dbReference>
<feature type="region of interest" description="Disordered" evidence="1">
    <location>
        <begin position="96"/>
        <end position="121"/>
    </location>
</feature>
<dbReference type="InterPro" id="IPR001826">
    <property type="entry name" value="RHS"/>
</dbReference>
<evidence type="ECO:0000313" key="3">
    <source>
        <dbReference type="EMBL" id="ABM33901.1"/>
    </source>
</evidence>
<dbReference type="NCBIfam" id="TIGR03696">
    <property type="entry name" value="Rhs_assc_core"/>
    <property type="match status" value="1"/>
</dbReference>
<evidence type="ECO:0000259" key="2">
    <source>
        <dbReference type="Pfam" id="PF03527"/>
    </source>
</evidence>
<dbReference type="KEGG" id="aav:Aave_3343"/>
<feature type="region of interest" description="Disordered" evidence="1">
    <location>
        <begin position="40"/>
        <end position="77"/>
    </location>
</feature>
<feature type="compositionally biased region" description="Basic and acidic residues" evidence="1">
    <location>
        <begin position="342"/>
        <end position="357"/>
    </location>
</feature>
<dbReference type="PANTHER" id="PTHR32305:SF15">
    <property type="entry name" value="PROTEIN RHSA-RELATED"/>
    <property type="match status" value="1"/>
</dbReference>
<organism evidence="3 4">
    <name type="scientific">Paracidovorax citrulli (strain AAC00-1)</name>
    <name type="common">Acidovorax citrulli</name>
    <dbReference type="NCBI Taxonomy" id="397945"/>
    <lineage>
        <taxon>Bacteria</taxon>
        <taxon>Pseudomonadati</taxon>
        <taxon>Pseudomonadota</taxon>
        <taxon>Betaproteobacteria</taxon>
        <taxon>Burkholderiales</taxon>
        <taxon>Comamonadaceae</taxon>
        <taxon>Paracidovorax</taxon>
    </lineage>
</organism>
<dbReference type="InterPro" id="IPR050708">
    <property type="entry name" value="T6SS_VgrG/RHS"/>
</dbReference>
<sequence>MGRPAAAAGEPRRADQHLCVRTGQLPAAGAHRWCRSIGAGASGRGAGAGREDPRGDPATGKVRSVPLTNGDASDAHHAVAGPVGATARWLAALGARETSAQGAKPEPPDREPPPANDSSQPSARIYYFHLQPNGLPEEMSDRDGHLAWRAQYRVWGSAVAEEWQAFDGVGRPVEAPRHETGQRPDNSAAPMPQNLRMQGQYLDRETGLHYNTFRYYGPDVGAFTTPDPIGLAGGVNLHQYAPNPVSWIDPLGWNPVCRMSQTPHETASSLPLVRPGTSAWQKAVEAIRQGGKGDIRVSTAAEAKALLQEARGGMDRRKMYSDDGDYSKGYQVHKPQPGTNRSGDRLSAKERWQRGETDVGNDLPHIKWKDQSGRDQGHIFSRTK</sequence>
<feature type="domain" description="RHS protein conserved region" evidence="2">
    <location>
        <begin position="125"/>
        <end position="161"/>
    </location>
</feature>
<feature type="region of interest" description="Disordered" evidence="1">
    <location>
        <begin position="172"/>
        <end position="193"/>
    </location>
</feature>
<dbReference type="eggNOG" id="COG3209">
    <property type="taxonomic scope" value="Bacteria"/>
</dbReference>
<evidence type="ECO:0000313" key="4">
    <source>
        <dbReference type="Proteomes" id="UP000002596"/>
    </source>
</evidence>
<gene>
    <name evidence="3" type="ordered locus">Aave_3343</name>
</gene>
<dbReference type="Proteomes" id="UP000002596">
    <property type="component" value="Chromosome"/>
</dbReference>
<dbReference type="EMBL" id="CP000512">
    <property type="protein sequence ID" value="ABM33901.1"/>
    <property type="molecule type" value="Genomic_DNA"/>
</dbReference>
<reference evidence="3 4" key="1">
    <citation type="submission" date="2006-12" db="EMBL/GenBank/DDBJ databases">
        <title>Complete sequence of Acidovorax avenae subsp. citrulli AAC00-1.</title>
        <authorList>
            <consortium name="US DOE Joint Genome Institute"/>
            <person name="Copeland A."/>
            <person name="Lucas S."/>
            <person name="Lapidus A."/>
            <person name="Barry K."/>
            <person name="Detter J.C."/>
            <person name="Glavina del Rio T."/>
            <person name="Dalin E."/>
            <person name="Tice H."/>
            <person name="Pitluck S."/>
            <person name="Kiss H."/>
            <person name="Brettin T."/>
            <person name="Bruce D."/>
            <person name="Han C."/>
            <person name="Tapia R."/>
            <person name="Gilna P."/>
            <person name="Schmutz J."/>
            <person name="Larimer F."/>
            <person name="Land M."/>
            <person name="Hauser L."/>
            <person name="Kyrpides N."/>
            <person name="Kim E."/>
            <person name="Stahl D."/>
            <person name="Richardson P."/>
        </authorList>
    </citation>
    <scope>NUCLEOTIDE SEQUENCE [LARGE SCALE GENOMIC DNA]</scope>
    <source>
        <strain evidence="3 4">AAC00-1</strain>
    </source>
</reference>
<proteinExistence type="predicted"/>
<accession>A1TSG3</accession>
<name>A1TSG3_PARC0</name>
<feature type="compositionally biased region" description="Basic and acidic residues" evidence="1">
    <location>
        <begin position="364"/>
        <end position="377"/>
    </location>
</feature>
<dbReference type="Gene3D" id="2.180.10.10">
    <property type="entry name" value="RHS repeat-associated core"/>
    <property type="match status" value="1"/>
</dbReference>
<protein>
    <submittedName>
        <fullName evidence="3">RHS protein</fullName>
    </submittedName>
</protein>
<dbReference type="STRING" id="397945.Aave_3343"/>
<dbReference type="HOGENOM" id="CLU_718917_0_0_4"/>
<evidence type="ECO:0000256" key="1">
    <source>
        <dbReference type="SAM" id="MobiDB-lite"/>
    </source>
</evidence>
<dbReference type="Pfam" id="PF03527">
    <property type="entry name" value="RHS"/>
    <property type="match status" value="1"/>
</dbReference>
<dbReference type="PANTHER" id="PTHR32305">
    <property type="match status" value="1"/>
</dbReference>
<dbReference type="AlphaFoldDB" id="A1TSG3"/>
<feature type="region of interest" description="Disordered" evidence="1">
    <location>
        <begin position="314"/>
        <end position="384"/>
    </location>
</feature>